<accession>A0A067MZ11</accession>
<dbReference type="PANTHER" id="PTHR33119">
    <property type="entry name" value="IFI3P"/>
    <property type="match status" value="1"/>
</dbReference>
<evidence type="ECO:0000313" key="3">
    <source>
        <dbReference type="EMBL" id="KDQ16766.1"/>
    </source>
</evidence>
<evidence type="ECO:0000313" key="4">
    <source>
        <dbReference type="Proteomes" id="UP000027195"/>
    </source>
</evidence>
<organism evidence="3 4">
    <name type="scientific">Botryobasidium botryosum (strain FD-172 SS1)</name>
    <dbReference type="NCBI Taxonomy" id="930990"/>
    <lineage>
        <taxon>Eukaryota</taxon>
        <taxon>Fungi</taxon>
        <taxon>Dikarya</taxon>
        <taxon>Basidiomycota</taxon>
        <taxon>Agaricomycotina</taxon>
        <taxon>Agaricomycetes</taxon>
        <taxon>Cantharellales</taxon>
        <taxon>Botryobasidiaceae</taxon>
        <taxon>Botryobasidium</taxon>
    </lineage>
</organism>
<dbReference type="OrthoDB" id="415532at2759"/>
<evidence type="ECO:0000259" key="1">
    <source>
        <dbReference type="Pfam" id="PF14033"/>
    </source>
</evidence>
<keyword evidence="4" id="KW-1185">Reference proteome</keyword>
<dbReference type="PANTHER" id="PTHR33119:SF1">
    <property type="entry name" value="FE2OG DIOXYGENASE DOMAIN-CONTAINING PROTEIN"/>
    <property type="match status" value="1"/>
</dbReference>
<dbReference type="Proteomes" id="UP000027195">
    <property type="component" value="Unassembled WGS sequence"/>
</dbReference>
<reference evidence="4" key="1">
    <citation type="journal article" date="2014" name="Proc. Natl. Acad. Sci. U.S.A.">
        <title>Extensive sampling of basidiomycete genomes demonstrates inadequacy of the white-rot/brown-rot paradigm for wood decay fungi.</title>
        <authorList>
            <person name="Riley R."/>
            <person name="Salamov A.A."/>
            <person name="Brown D.W."/>
            <person name="Nagy L.G."/>
            <person name="Floudas D."/>
            <person name="Held B.W."/>
            <person name="Levasseur A."/>
            <person name="Lombard V."/>
            <person name="Morin E."/>
            <person name="Otillar R."/>
            <person name="Lindquist E.A."/>
            <person name="Sun H."/>
            <person name="LaButti K.M."/>
            <person name="Schmutz J."/>
            <person name="Jabbour D."/>
            <person name="Luo H."/>
            <person name="Baker S.E."/>
            <person name="Pisabarro A.G."/>
            <person name="Walton J.D."/>
            <person name="Blanchette R.A."/>
            <person name="Henrissat B."/>
            <person name="Martin F."/>
            <person name="Cullen D."/>
            <person name="Hibbett D.S."/>
            <person name="Grigoriev I.V."/>
        </authorList>
    </citation>
    <scope>NUCLEOTIDE SEQUENCE [LARGE SCALE GENOMIC DNA]</scope>
    <source>
        <strain evidence="4">FD-172 SS1</strain>
    </source>
</reference>
<feature type="domain" description="DUF4246" evidence="2">
    <location>
        <begin position="20"/>
        <end position="87"/>
    </location>
</feature>
<evidence type="ECO:0000259" key="2">
    <source>
        <dbReference type="Pfam" id="PF21666"/>
    </source>
</evidence>
<dbReference type="Pfam" id="PF21666">
    <property type="entry name" value="DUF4246_N"/>
    <property type="match status" value="1"/>
</dbReference>
<name>A0A067MZ11_BOTB1</name>
<dbReference type="InterPro" id="IPR049207">
    <property type="entry name" value="DUF4246_N"/>
</dbReference>
<dbReference type="AlphaFoldDB" id="A0A067MZ11"/>
<dbReference type="InParanoid" id="A0A067MZ11"/>
<feature type="domain" description="DUF4246" evidence="1">
    <location>
        <begin position="104"/>
        <end position="507"/>
    </location>
</feature>
<proteinExistence type="predicted"/>
<gene>
    <name evidence="3" type="ORF">BOTBODRAFT_106669</name>
</gene>
<dbReference type="EMBL" id="KL198026">
    <property type="protein sequence ID" value="KDQ16766.1"/>
    <property type="molecule type" value="Genomic_DNA"/>
</dbReference>
<dbReference type="STRING" id="930990.A0A067MZ11"/>
<protein>
    <submittedName>
        <fullName evidence="3">Uncharacterized protein</fullName>
    </submittedName>
</protein>
<dbReference type="Pfam" id="PF14033">
    <property type="entry name" value="DUF4246"/>
    <property type="match status" value="1"/>
</dbReference>
<dbReference type="InterPro" id="IPR049192">
    <property type="entry name" value="DUF4246_C"/>
</dbReference>
<dbReference type="InterPro" id="IPR025340">
    <property type="entry name" value="DUF4246"/>
</dbReference>
<dbReference type="HOGENOM" id="CLU_012066_2_0_1"/>
<sequence length="563" mass="64502">MSSPKQIELQDDGWLRWAQNEECFYPLPFAGDINGTHDPGDELQGEADLPRTVIELKMNSLSSALRDKPSWIQKSQNPSIIAKWREEILMQQEGLPEENQLTHSMVDYVLAELAGYAKLFDKATGIEMGCCERVWKSDSLISTGLCDTLLKCVARLEDVPDGKKDWHPNSNNQVLDLVHPSLYPLVYGRTRVYEKDGAGNLLPTKHPQLLEHQWGMADFDTDVSGKATLASPYINNLDRRKHGMLYKVIEHLIGAAVPMWNRVLSDLRRPLTPPRVETSLIRLTYADSFVLEYIGVPCIWGGGRESLHPCPLEGDYDDNEYDAWLRTQPKRLLQGLAKYDGALDMIKQTIDLSNSRIQVIVKFANIVLTPDKPDYPGGPWHVEGMKNESIVSTFTYYYDEENITESHLAFRTAIRDPIYHDQDDRVCMDIYYMDQLGNDMAFIQHRGYIVTKGGRCIAFPNIYEHQVQPFDLVDKNKPGHQKIVTLFLIDPTRKIISTTDVPPQHREDYCNLLMRAPTVQRLPPELHLLICKQVKEGFTREEAEEFRLDWMKRGLMARDGLDE</sequence>